<organism evidence="1 2">
    <name type="scientific">Aquatica leii</name>
    <dbReference type="NCBI Taxonomy" id="1421715"/>
    <lineage>
        <taxon>Eukaryota</taxon>
        <taxon>Metazoa</taxon>
        <taxon>Ecdysozoa</taxon>
        <taxon>Arthropoda</taxon>
        <taxon>Hexapoda</taxon>
        <taxon>Insecta</taxon>
        <taxon>Pterygota</taxon>
        <taxon>Neoptera</taxon>
        <taxon>Endopterygota</taxon>
        <taxon>Coleoptera</taxon>
        <taxon>Polyphaga</taxon>
        <taxon>Elateriformia</taxon>
        <taxon>Elateroidea</taxon>
        <taxon>Lampyridae</taxon>
        <taxon>Luciolinae</taxon>
        <taxon>Aquatica</taxon>
    </lineage>
</organism>
<gene>
    <name evidence="1" type="ORF">RN001_001641</name>
</gene>
<dbReference type="GO" id="GO:0005549">
    <property type="term" value="F:odorant binding"/>
    <property type="evidence" value="ECO:0007669"/>
    <property type="project" value="InterPro"/>
</dbReference>
<reference evidence="2" key="1">
    <citation type="submission" date="2023-01" db="EMBL/GenBank/DDBJ databases">
        <title>Key to firefly adult light organ development and bioluminescence: homeobox transcription factors regulate luciferase expression and transportation to peroxisome.</title>
        <authorList>
            <person name="Fu X."/>
        </authorList>
    </citation>
    <scope>NUCLEOTIDE SEQUENCE [LARGE SCALE GENOMIC DNA]</scope>
</reference>
<dbReference type="Proteomes" id="UP001353858">
    <property type="component" value="Unassembled WGS sequence"/>
</dbReference>
<dbReference type="AlphaFoldDB" id="A0AAN7PBX4"/>
<dbReference type="SUPFAM" id="SSF47565">
    <property type="entry name" value="Insect pheromone/odorant-binding proteins"/>
    <property type="match status" value="1"/>
</dbReference>
<sequence>MYKILMYCVIYLLVSNINQIKAKRKYGVEESCTAELKLNRKKMKMFTYEVDLPEKQEQFEKFLFCVFKKRNILYENGEVNQKGLEMFIKGIVLDHSSNVEFQNAIVQQVLKKCTNSVVEKTKMAPITLKNCIVSSLQEFESDSE</sequence>
<keyword evidence="2" id="KW-1185">Reference proteome</keyword>
<name>A0AAN7PBX4_9COLE</name>
<dbReference type="InterPro" id="IPR006170">
    <property type="entry name" value="PBP/GOBP"/>
</dbReference>
<protein>
    <submittedName>
        <fullName evidence="1">Uncharacterized protein</fullName>
    </submittedName>
</protein>
<dbReference type="Pfam" id="PF01395">
    <property type="entry name" value="PBP_GOBP"/>
    <property type="match status" value="1"/>
</dbReference>
<comment type="caution">
    <text evidence="1">The sequence shown here is derived from an EMBL/GenBank/DDBJ whole genome shotgun (WGS) entry which is preliminary data.</text>
</comment>
<accession>A0AAN7PBX4</accession>
<proteinExistence type="predicted"/>
<evidence type="ECO:0000313" key="2">
    <source>
        <dbReference type="Proteomes" id="UP001353858"/>
    </source>
</evidence>
<dbReference type="EMBL" id="JARPUR010000001">
    <property type="protein sequence ID" value="KAK4885370.1"/>
    <property type="molecule type" value="Genomic_DNA"/>
</dbReference>
<dbReference type="InterPro" id="IPR036728">
    <property type="entry name" value="PBP_GOBP_sf"/>
</dbReference>
<dbReference type="Gene3D" id="1.10.238.20">
    <property type="entry name" value="Pheromone/general odorant binding protein domain"/>
    <property type="match status" value="1"/>
</dbReference>
<evidence type="ECO:0000313" key="1">
    <source>
        <dbReference type="EMBL" id="KAK4885370.1"/>
    </source>
</evidence>